<organism evidence="2 3">
    <name type="scientific">Castilleja foliolosa</name>
    <dbReference type="NCBI Taxonomy" id="1961234"/>
    <lineage>
        <taxon>Eukaryota</taxon>
        <taxon>Viridiplantae</taxon>
        <taxon>Streptophyta</taxon>
        <taxon>Embryophyta</taxon>
        <taxon>Tracheophyta</taxon>
        <taxon>Spermatophyta</taxon>
        <taxon>Magnoliopsida</taxon>
        <taxon>eudicotyledons</taxon>
        <taxon>Gunneridae</taxon>
        <taxon>Pentapetalae</taxon>
        <taxon>asterids</taxon>
        <taxon>lamiids</taxon>
        <taxon>Lamiales</taxon>
        <taxon>Orobanchaceae</taxon>
        <taxon>Pedicularideae</taxon>
        <taxon>Castillejinae</taxon>
        <taxon>Castilleja</taxon>
    </lineage>
</organism>
<accession>A0ABD3E469</accession>
<dbReference type="EMBL" id="JAVIJP010000007">
    <property type="protein sequence ID" value="KAL3649281.1"/>
    <property type="molecule type" value="Genomic_DNA"/>
</dbReference>
<evidence type="ECO:0008006" key="4">
    <source>
        <dbReference type="Google" id="ProtNLM"/>
    </source>
</evidence>
<dbReference type="Gene3D" id="1.25.40.10">
    <property type="entry name" value="Tetratricopeptide repeat domain"/>
    <property type="match status" value="1"/>
</dbReference>
<keyword evidence="1" id="KW-0677">Repeat</keyword>
<keyword evidence="3" id="KW-1185">Reference proteome</keyword>
<dbReference type="AlphaFoldDB" id="A0ABD3E469"/>
<evidence type="ECO:0000313" key="2">
    <source>
        <dbReference type="EMBL" id="KAL3649281.1"/>
    </source>
</evidence>
<proteinExistence type="predicted"/>
<dbReference type="NCBIfam" id="TIGR00756">
    <property type="entry name" value="PPR"/>
    <property type="match status" value="1"/>
</dbReference>
<name>A0ABD3E469_9LAMI</name>
<gene>
    <name evidence="2" type="ORF">CASFOL_005684</name>
</gene>
<sequence>MLIRVAKLQALSLKPHFHAFQFLSLLCTTPHPGPLNDPVFEISAMIKKPNWQNNIRLKPLVSHLNPHSVSRIIASHSRDIPLCLNFFKLACKQSTYCYDIDGRIQLLYILASDNSFGVLHKVLIWLIKECCSSQVDLLKIMAAIEYMRGKIGFRVNYPCYSTLLMCLAKLDVGSVAFSVFKRMLEDGFIAGELDYRNVINALCKNGFVQAAEMFVSRVLKLGLALDVYIYDSIN</sequence>
<evidence type="ECO:0000313" key="3">
    <source>
        <dbReference type="Proteomes" id="UP001632038"/>
    </source>
</evidence>
<dbReference type="Pfam" id="PF01535">
    <property type="entry name" value="PPR"/>
    <property type="match status" value="2"/>
</dbReference>
<evidence type="ECO:0000256" key="1">
    <source>
        <dbReference type="ARBA" id="ARBA00022737"/>
    </source>
</evidence>
<reference evidence="3" key="1">
    <citation type="journal article" date="2024" name="IScience">
        <title>Strigolactones Initiate the Formation of Haustorium-like Structures in Castilleja.</title>
        <authorList>
            <person name="Buerger M."/>
            <person name="Peterson D."/>
            <person name="Chory J."/>
        </authorList>
    </citation>
    <scope>NUCLEOTIDE SEQUENCE [LARGE SCALE GENOMIC DNA]</scope>
</reference>
<comment type="caution">
    <text evidence="2">The sequence shown here is derived from an EMBL/GenBank/DDBJ whole genome shotgun (WGS) entry which is preliminary data.</text>
</comment>
<dbReference type="InterPro" id="IPR002885">
    <property type="entry name" value="PPR_rpt"/>
</dbReference>
<dbReference type="Proteomes" id="UP001632038">
    <property type="component" value="Unassembled WGS sequence"/>
</dbReference>
<protein>
    <recommendedName>
        <fullName evidence="4">Pentatricopeptide repeat-containing protein</fullName>
    </recommendedName>
</protein>
<dbReference type="InterPro" id="IPR011990">
    <property type="entry name" value="TPR-like_helical_dom_sf"/>
</dbReference>